<dbReference type="SUPFAM" id="SSF58104">
    <property type="entry name" value="Methyl-accepting chemotaxis protein (MCP) signaling domain"/>
    <property type="match status" value="1"/>
</dbReference>
<dbReference type="EMBL" id="QGTW01000001">
    <property type="protein sequence ID" value="PWW32512.1"/>
    <property type="molecule type" value="Genomic_DNA"/>
</dbReference>
<dbReference type="Proteomes" id="UP000247150">
    <property type="component" value="Unassembled WGS sequence"/>
</dbReference>
<dbReference type="PANTHER" id="PTHR32089">
    <property type="entry name" value="METHYL-ACCEPTING CHEMOTAXIS PROTEIN MCPB"/>
    <property type="match status" value="1"/>
</dbReference>
<sequence length="571" mass="63387">MHKKRLNGFLAIKKYRSKFSHKLNLSTRLYILFFSLLLITIAVLGSSSYLKTKQMALETIANRLEREAELMGYIAENLKFVYISDENYFMQQLEASVRSQQKKLQSDGITSDFFYISEKEITPFKVSKNSAEPFSEDIINKITKMKNGVIHEQMDGTEYTVAFQEMEEIAGIYVLLIPTKSYMGDVSAIGYFIMVAIAVSLIAATIIVSLFVGKITKPLNQLRNTMKEVRDGNLQSSSEIHTTIPEITSLHNSYNSMIGQMRKMLSEITETTKELENTGNELEESSLSALTSSQQLVSAINLVKVGAEQTAASSENSVISFKEMKYKIEEMFLNMDSVNSSSATMNMSAKRGESNMGKLITAIQSFGTDFEKLTITIHQVKDFSRSINNLVGLVKGIAEQTKLLSLNASIEAARAGEAGKGFAVVAGEIRNLAEQSATAAEEITHAIKNMESITVDASEEFNQIHMKIKGNLVIASESKNSFDELMNEISVVSEKLLSMQSELENLEQLLPHLEQGAEQFSSVSQETLASAEEMLASSVIQSKQMENTSEIGIKLNLLANSLSEMTRQYKA</sequence>
<keyword evidence="3 8" id="KW-0472">Membrane</keyword>
<evidence type="ECO:0000256" key="1">
    <source>
        <dbReference type="ARBA" id="ARBA00004236"/>
    </source>
</evidence>
<dbReference type="AlphaFoldDB" id="A0A2V3A6A4"/>
<comment type="similarity">
    <text evidence="5">Belongs to the methyl-accepting chemotaxis (MCP) protein family.</text>
</comment>
<accession>A0A2V3A6A4</accession>
<keyword evidence="8" id="KW-0812">Transmembrane</keyword>
<evidence type="ECO:0000256" key="8">
    <source>
        <dbReference type="SAM" id="Phobius"/>
    </source>
</evidence>
<organism evidence="11 12">
    <name type="scientific">Cytobacillus oceanisediminis</name>
    <dbReference type="NCBI Taxonomy" id="665099"/>
    <lineage>
        <taxon>Bacteria</taxon>
        <taxon>Bacillati</taxon>
        <taxon>Bacillota</taxon>
        <taxon>Bacilli</taxon>
        <taxon>Bacillales</taxon>
        <taxon>Bacillaceae</taxon>
        <taxon>Cytobacillus</taxon>
    </lineage>
</organism>
<dbReference type="InterPro" id="IPR004089">
    <property type="entry name" value="MCPsignal_dom"/>
</dbReference>
<keyword evidence="7" id="KW-0175">Coiled coil</keyword>
<evidence type="ECO:0000256" key="3">
    <source>
        <dbReference type="ARBA" id="ARBA00023136"/>
    </source>
</evidence>
<protein>
    <submittedName>
        <fullName evidence="11">Methyl-accepting chemotaxis protein</fullName>
    </submittedName>
</protein>
<dbReference type="PANTHER" id="PTHR32089:SF112">
    <property type="entry name" value="LYSOZYME-LIKE PROTEIN-RELATED"/>
    <property type="match status" value="1"/>
</dbReference>
<dbReference type="Pfam" id="PF00672">
    <property type="entry name" value="HAMP"/>
    <property type="match status" value="1"/>
</dbReference>
<dbReference type="SMART" id="SM00283">
    <property type="entry name" value="MA"/>
    <property type="match status" value="1"/>
</dbReference>
<reference evidence="11 12" key="1">
    <citation type="submission" date="2018-05" db="EMBL/GenBank/DDBJ databases">
        <title>Freshwater and sediment microbial communities from various areas in North America, analyzing microbe dynamics in response to fracking.</title>
        <authorList>
            <person name="Lamendella R."/>
        </authorList>
    </citation>
    <scope>NUCLEOTIDE SEQUENCE [LARGE SCALE GENOMIC DNA]</scope>
    <source>
        <strain evidence="11 12">15_TX</strain>
    </source>
</reference>
<keyword evidence="4 6" id="KW-0807">Transducer</keyword>
<evidence type="ECO:0000259" key="10">
    <source>
        <dbReference type="PROSITE" id="PS50885"/>
    </source>
</evidence>
<dbReference type="InterPro" id="IPR003660">
    <property type="entry name" value="HAMP_dom"/>
</dbReference>
<dbReference type="GO" id="GO:0005886">
    <property type="term" value="C:plasma membrane"/>
    <property type="evidence" value="ECO:0007669"/>
    <property type="project" value="UniProtKB-SubCell"/>
</dbReference>
<comment type="caution">
    <text evidence="11">The sequence shown here is derived from an EMBL/GenBank/DDBJ whole genome shotgun (WGS) entry which is preliminary data.</text>
</comment>
<name>A0A2V3A6A4_9BACI</name>
<evidence type="ECO:0000259" key="9">
    <source>
        <dbReference type="PROSITE" id="PS50111"/>
    </source>
</evidence>
<dbReference type="PROSITE" id="PS50111">
    <property type="entry name" value="CHEMOTAXIS_TRANSDUC_2"/>
    <property type="match status" value="1"/>
</dbReference>
<dbReference type="CDD" id="cd06225">
    <property type="entry name" value="HAMP"/>
    <property type="match status" value="1"/>
</dbReference>
<evidence type="ECO:0000256" key="6">
    <source>
        <dbReference type="PROSITE-ProRule" id="PRU00284"/>
    </source>
</evidence>
<dbReference type="GO" id="GO:0007165">
    <property type="term" value="P:signal transduction"/>
    <property type="evidence" value="ECO:0007669"/>
    <property type="project" value="UniProtKB-KW"/>
</dbReference>
<keyword evidence="2" id="KW-1003">Cell membrane</keyword>
<evidence type="ECO:0000256" key="5">
    <source>
        <dbReference type="ARBA" id="ARBA00029447"/>
    </source>
</evidence>
<keyword evidence="8" id="KW-1133">Transmembrane helix</keyword>
<dbReference type="Pfam" id="PF00015">
    <property type="entry name" value="MCPsignal"/>
    <property type="match status" value="1"/>
</dbReference>
<feature type="coiled-coil region" evidence="7">
    <location>
        <begin position="489"/>
        <end position="516"/>
    </location>
</feature>
<proteinExistence type="inferred from homology"/>
<evidence type="ECO:0000256" key="2">
    <source>
        <dbReference type="ARBA" id="ARBA00022475"/>
    </source>
</evidence>
<feature type="domain" description="Methyl-accepting transducer" evidence="9">
    <location>
        <begin position="285"/>
        <end position="535"/>
    </location>
</feature>
<feature type="transmembrane region" description="Helical" evidence="8">
    <location>
        <begin position="189"/>
        <end position="212"/>
    </location>
</feature>
<dbReference type="SMART" id="SM00304">
    <property type="entry name" value="HAMP"/>
    <property type="match status" value="1"/>
</dbReference>
<dbReference type="SUPFAM" id="SSF158472">
    <property type="entry name" value="HAMP domain-like"/>
    <property type="match status" value="1"/>
</dbReference>
<evidence type="ECO:0000313" key="11">
    <source>
        <dbReference type="EMBL" id="PWW32512.1"/>
    </source>
</evidence>
<comment type="subcellular location">
    <subcellularLocation>
        <location evidence="1">Cell membrane</location>
    </subcellularLocation>
</comment>
<evidence type="ECO:0000313" key="12">
    <source>
        <dbReference type="Proteomes" id="UP000247150"/>
    </source>
</evidence>
<evidence type="ECO:0000256" key="4">
    <source>
        <dbReference type="ARBA" id="ARBA00023224"/>
    </source>
</evidence>
<dbReference type="PROSITE" id="PS50885">
    <property type="entry name" value="HAMP"/>
    <property type="match status" value="1"/>
</dbReference>
<evidence type="ECO:0000256" key="7">
    <source>
        <dbReference type="SAM" id="Coils"/>
    </source>
</evidence>
<dbReference type="Gene3D" id="1.10.287.950">
    <property type="entry name" value="Methyl-accepting chemotaxis protein"/>
    <property type="match status" value="1"/>
</dbReference>
<feature type="transmembrane region" description="Helical" evidence="8">
    <location>
        <begin position="29"/>
        <end position="50"/>
    </location>
</feature>
<dbReference type="Gene3D" id="6.10.340.10">
    <property type="match status" value="1"/>
</dbReference>
<feature type="domain" description="HAMP" evidence="10">
    <location>
        <begin position="213"/>
        <end position="266"/>
    </location>
</feature>
<gene>
    <name evidence="11" type="ORF">DFO73_101777</name>
</gene>